<dbReference type="AlphaFoldDB" id="A0A4U0SMA3"/>
<reference evidence="2 3" key="1">
    <citation type="submission" date="2019-04" db="EMBL/GenBank/DDBJ databases">
        <title>Streptomyces oryziradicis sp. nov., a novel actinomycete isolated from rhizosphere soil of rice (Oryza sativa L.).</title>
        <authorList>
            <person name="Li C."/>
        </authorList>
    </citation>
    <scope>NUCLEOTIDE SEQUENCE [LARGE SCALE GENOMIC DNA]</scope>
    <source>
        <strain evidence="2 3">NEAU-C40</strain>
    </source>
</reference>
<feature type="transmembrane region" description="Helical" evidence="1">
    <location>
        <begin position="78"/>
        <end position="97"/>
    </location>
</feature>
<dbReference type="Proteomes" id="UP000305778">
    <property type="component" value="Unassembled WGS sequence"/>
</dbReference>
<gene>
    <name evidence="2" type="ORF">FCI23_14690</name>
</gene>
<dbReference type="OrthoDB" id="4241855at2"/>
<proteinExistence type="predicted"/>
<comment type="caution">
    <text evidence="2">The sequence shown here is derived from an EMBL/GenBank/DDBJ whole genome shotgun (WGS) entry which is preliminary data.</text>
</comment>
<keyword evidence="3" id="KW-1185">Reference proteome</keyword>
<protein>
    <submittedName>
        <fullName evidence="2">Uncharacterized protein</fullName>
    </submittedName>
</protein>
<evidence type="ECO:0000313" key="3">
    <source>
        <dbReference type="Proteomes" id="UP000305778"/>
    </source>
</evidence>
<evidence type="ECO:0000313" key="2">
    <source>
        <dbReference type="EMBL" id="TKA10872.1"/>
    </source>
</evidence>
<keyword evidence="1" id="KW-0812">Transmembrane</keyword>
<sequence length="98" mass="10705">MGSVTHRITATREDGEVFQVSYGYGRYRRRYVTCDHCEWREQITWGGAAAKALDHLAGTHGASGAQNMSADRATMNQTLVIMIVCFAVAALLLVIAVS</sequence>
<dbReference type="EMBL" id="SUMC01000011">
    <property type="protein sequence ID" value="TKA10872.1"/>
    <property type="molecule type" value="Genomic_DNA"/>
</dbReference>
<keyword evidence="1" id="KW-1133">Transmembrane helix</keyword>
<accession>A0A4U0SMA3</accession>
<organism evidence="2 3">
    <name type="scientific">Actinacidiphila oryziradicis</name>
    <dbReference type="NCBI Taxonomy" id="2571141"/>
    <lineage>
        <taxon>Bacteria</taxon>
        <taxon>Bacillati</taxon>
        <taxon>Actinomycetota</taxon>
        <taxon>Actinomycetes</taxon>
        <taxon>Kitasatosporales</taxon>
        <taxon>Streptomycetaceae</taxon>
        <taxon>Actinacidiphila</taxon>
    </lineage>
</organism>
<name>A0A4U0SMA3_9ACTN</name>
<keyword evidence="1" id="KW-0472">Membrane</keyword>
<evidence type="ECO:0000256" key="1">
    <source>
        <dbReference type="SAM" id="Phobius"/>
    </source>
</evidence>